<dbReference type="Proteomes" id="UP000649739">
    <property type="component" value="Unassembled WGS sequence"/>
</dbReference>
<feature type="region of interest" description="Disordered" evidence="2">
    <location>
        <begin position="44"/>
        <end position="68"/>
    </location>
</feature>
<feature type="compositionally biased region" description="Low complexity" evidence="2">
    <location>
        <begin position="44"/>
        <end position="54"/>
    </location>
</feature>
<feature type="domain" description="Xaa-Pro dipeptidyl-peptidase C-terminal" evidence="4">
    <location>
        <begin position="383"/>
        <end position="626"/>
    </location>
</feature>
<comment type="caution">
    <text evidence="5">The sequence shown here is derived from an EMBL/GenBank/DDBJ whole genome shotgun (WGS) entry which is preliminary data.</text>
</comment>
<keyword evidence="1" id="KW-0378">Hydrolase</keyword>
<reference evidence="5" key="1">
    <citation type="journal article" date="2014" name="Int. J. Syst. Evol. Microbiol.">
        <title>Complete genome sequence of Corynebacterium casei LMG S-19264T (=DSM 44701T), isolated from a smear-ripened cheese.</title>
        <authorList>
            <consortium name="US DOE Joint Genome Institute (JGI-PGF)"/>
            <person name="Walter F."/>
            <person name="Albersmeier A."/>
            <person name="Kalinowski J."/>
            <person name="Ruckert C."/>
        </authorList>
    </citation>
    <scope>NUCLEOTIDE SEQUENCE</scope>
    <source>
        <strain evidence="5">JCM 3090</strain>
    </source>
</reference>
<gene>
    <name evidence="5" type="primary">pepX</name>
    <name evidence="5" type="ORF">GCM10010123_29980</name>
</gene>
<proteinExistence type="predicted"/>
<dbReference type="Gene3D" id="2.60.120.260">
    <property type="entry name" value="Galactose-binding domain-like"/>
    <property type="match status" value="1"/>
</dbReference>
<dbReference type="SMART" id="SM00939">
    <property type="entry name" value="PepX_C"/>
    <property type="match status" value="1"/>
</dbReference>
<feature type="chain" id="PRO_5035153352" evidence="3">
    <location>
        <begin position="43"/>
        <end position="659"/>
    </location>
</feature>
<accession>A0A8J3BB11</accession>
<dbReference type="InterPro" id="IPR013736">
    <property type="entry name" value="Xaa-Pro_dipept_C"/>
</dbReference>
<dbReference type="GO" id="GO:0008239">
    <property type="term" value="F:dipeptidyl-peptidase activity"/>
    <property type="evidence" value="ECO:0007669"/>
    <property type="project" value="InterPro"/>
</dbReference>
<dbReference type="InterPro" id="IPR000383">
    <property type="entry name" value="Xaa-Pro-like_dom"/>
</dbReference>
<organism evidence="5 6">
    <name type="scientific">Pilimelia anulata</name>
    <dbReference type="NCBI Taxonomy" id="53371"/>
    <lineage>
        <taxon>Bacteria</taxon>
        <taxon>Bacillati</taxon>
        <taxon>Actinomycetota</taxon>
        <taxon>Actinomycetes</taxon>
        <taxon>Micromonosporales</taxon>
        <taxon>Micromonosporaceae</taxon>
        <taxon>Pilimelia</taxon>
    </lineage>
</organism>
<dbReference type="InterPro" id="IPR005674">
    <property type="entry name" value="CocE/Ser_esterase"/>
</dbReference>
<protein>
    <submittedName>
        <fullName evidence="5">X-Pro dipeptidyl-peptidase</fullName>
    </submittedName>
</protein>
<evidence type="ECO:0000313" key="6">
    <source>
        <dbReference type="Proteomes" id="UP000649739"/>
    </source>
</evidence>
<sequence>MVTHPRYLAPAPHRATRTRHRLAAGLTAALLGAALTAVPATAAAPPGAAPAETADITPPPPVSGPFVSGTKTVKTYDYSKAIRESVRVDTKIDSDGNGKNDVIVVDIVRPAEAARAGIKIPVIIDPSPYYACCGRGSDSEKKKYGNDGVHTHMPQFYDNYFVEHGYAVAALDLVGTARSTGCGDVGGRNDVASATLVVDWLNGRNTASYVNGGAAAKADWSTGSVGMIGKSYDGTIPNGAAATGVVGLRTIVPIVAISSWYYYNRYEGLTTKSQYMAGLGKTVGNNQGVCGPIQAKLNTAADDSTGNYNNFWAERDHIKDVAKVRSSVFVIHGQEDMNVMPINFSKWWKGLAQQNVPRKIWLARSDHADPFDYRRTEWVKQLHEWFDHWLMGLPNDVMKKPLSDVEFENETWQQDPAWPVAADARIGLTTGGLDGGATGTGTVTIKDQSLSSEDQVSGSPNSKQPYRQLFLSAPVAKNVRVSGFPTVTLTIKSNKPQTPLVARLVDYGNRKVFAGISSGSGESCFGGKIATDDGCYANRPATTKNAAYAVFGRGWQSAEHRTSLSSRTPLPVGEWTEVTITLMGTDQLIRSGHQLGLSLLLSDQLRFGGRSSGATVDIDLSRSRLNLPVDAPDAIKPAGRVSVPMTYAPPPARLPGELR</sequence>
<evidence type="ECO:0000313" key="5">
    <source>
        <dbReference type="EMBL" id="GGJ97909.1"/>
    </source>
</evidence>
<dbReference type="AlphaFoldDB" id="A0A8J3BB11"/>
<name>A0A8J3BB11_9ACTN</name>
<dbReference type="SUPFAM" id="SSF49785">
    <property type="entry name" value="Galactose-binding domain-like"/>
    <property type="match status" value="1"/>
</dbReference>
<reference evidence="5" key="2">
    <citation type="submission" date="2020-09" db="EMBL/GenBank/DDBJ databases">
        <authorList>
            <person name="Sun Q."/>
            <person name="Ohkuma M."/>
        </authorList>
    </citation>
    <scope>NUCLEOTIDE SEQUENCE</scope>
    <source>
        <strain evidence="5">JCM 3090</strain>
    </source>
</reference>
<dbReference type="InterPro" id="IPR029058">
    <property type="entry name" value="AB_hydrolase_fold"/>
</dbReference>
<dbReference type="Pfam" id="PF02129">
    <property type="entry name" value="Peptidase_S15"/>
    <property type="match status" value="1"/>
</dbReference>
<dbReference type="RefSeq" id="WP_189170770.1">
    <property type="nucleotide sequence ID" value="NZ_BMQB01000006.1"/>
</dbReference>
<evidence type="ECO:0000256" key="1">
    <source>
        <dbReference type="ARBA" id="ARBA00022801"/>
    </source>
</evidence>
<evidence type="ECO:0000259" key="4">
    <source>
        <dbReference type="SMART" id="SM00939"/>
    </source>
</evidence>
<keyword evidence="6" id="KW-1185">Reference proteome</keyword>
<evidence type="ECO:0000256" key="2">
    <source>
        <dbReference type="SAM" id="MobiDB-lite"/>
    </source>
</evidence>
<feature type="signal peptide" evidence="3">
    <location>
        <begin position="1"/>
        <end position="42"/>
    </location>
</feature>
<keyword evidence="3" id="KW-0732">Signal</keyword>
<dbReference type="InterPro" id="IPR008979">
    <property type="entry name" value="Galactose-bd-like_sf"/>
</dbReference>
<evidence type="ECO:0000256" key="3">
    <source>
        <dbReference type="SAM" id="SignalP"/>
    </source>
</evidence>
<dbReference type="SUPFAM" id="SSF53474">
    <property type="entry name" value="alpha/beta-Hydrolases"/>
    <property type="match status" value="1"/>
</dbReference>
<dbReference type="EMBL" id="BMQB01000006">
    <property type="protein sequence ID" value="GGJ97909.1"/>
    <property type="molecule type" value="Genomic_DNA"/>
</dbReference>
<dbReference type="Pfam" id="PF08530">
    <property type="entry name" value="PepX_C"/>
    <property type="match status" value="1"/>
</dbReference>
<dbReference type="Gene3D" id="3.40.50.1820">
    <property type="entry name" value="alpha/beta hydrolase"/>
    <property type="match status" value="2"/>
</dbReference>
<dbReference type="NCBIfam" id="TIGR00976">
    <property type="entry name" value="CocE_NonD"/>
    <property type="match status" value="1"/>
</dbReference>